<dbReference type="InterPro" id="IPR013034">
    <property type="entry name" value="DNA_topo_DNA_db_N_dom1"/>
</dbReference>
<organism evidence="10 11">
    <name type="scientific">Mycoemilia scoparia</name>
    <dbReference type="NCBI Taxonomy" id="417184"/>
    <lineage>
        <taxon>Eukaryota</taxon>
        <taxon>Fungi</taxon>
        <taxon>Fungi incertae sedis</taxon>
        <taxon>Zoopagomycota</taxon>
        <taxon>Kickxellomycotina</taxon>
        <taxon>Kickxellomycetes</taxon>
        <taxon>Kickxellales</taxon>
        <taxon>Kickxellaceae</taxon>
        <taxon>Mycoemilia</taxon>
    </lineage>
</organism>
<proteinExistence type="inferred from homology"/>
<dbReference type="PANTHER" id="PTHR10290">
    <property type="entry name" value="DNA TOPOISOMERASE I"/>
    <property type="match status" value="1"/>
</dbReference>
<dbReference type="Gene3D" id="1.10.132.10">
    <property type="match status" value="1"/>
</dbReference>
<gene>
    <name evidence="10" type="primary">TOP1</name>
    <name evidence="10" type="ORF">H4219_000681</name>
</gene>
<dbReference type="Gene3D" id="3.90.15.10">
    <property type="entry name" value="Topoisomerase I, Chain A, domain 3"/>
    <property type="match status" value="1"/>
</dbReference>
<dbReference type="EMBL" id="JANBPU010000005">
    <property type="protein sequence ID" value="KAJ1921364.1"/>
    <property type="molecule type" value="Genomic_DNA"/>
</dbReference>
<feature type="active site" description="O-(3'-phospho-DNA)-tyrosine intermediate" evidence="6">
    <location>
        <position position="755"/>
    </location>
</feature>
<dbReference type="InterPro" id="IPR008336">
    <property type="entry name" value="TopoI_DNA-bd_euk"/>
</dbReference>
<dbReference type="Pfam" id="PF02919">
    <property type="entry name" value="Topoisom_I_N"/>
    <property type="match status" value="1"/>
</dbReference>
<evidence type="ECO:0000259" key="9">
    <source>
        <dbReference type="SMART" id="SM00435"/>
    </source>
</evidence>
<dbReference type="FunFam" id="3.90.15.10:FF:000002">
    <property type="entry name" value="DNA topoisomerase I"/>
    <property type="match status" value="1"/>
</dbReference>
<accession>A0A9W8ABC4</accession>
<dbReference type="PRINTS" id="PR00416">
    <property type="entry name" value="EUTPISMRASEI"/>
</dbReference>
<dbReference type="OrthoDB" id="47179at2759"/>
<dbReference type="CDD" id="cd00659">
    <property type="entry name" value="Topo_IB_C"/>
    <property type="match status" value="1"/>
</dbReference>
<dbReference type="EC" id="5.6.2.1" evidence="7"/>
<dbReference type="FunFam" id="2.170.11.10:FF:000001">
    <property type="entry name" value="DNA topoisomerase I"/>
    <property type="match status" value="1"/>
</dbReference>
<dbReference type="InterPro" id="IPR025834">
    <property type="entry name" value="TopoI_C_dom"/>
</dbReference>
<evidence type="ECO:0000256" key="8">
    <source>
        <dbReference type="SAM" id="MobiDB-lite"/>
    </source>
</evidence>
<dbReference type="GO" id="GO:0005694">
    <property type="term" value="C:chromosome"/>
    <property type="evidence" value="ECO:0007669"/>
    <property type="project" value="InterPro"/>
</dbReference>
<dbReference type="InterPro" id="IPR036202">
    <property type="entry name" value="TopoI_DNA-bd_euk_N_sf"/>
</dbReference>
<evidence type="ECO:0000256" key="1">
    <source>
        <dbReference type="ARBA" id="ARBA00000213"/>
    </source>
</evidence>
<dbReference type="CDD" id="cd00660">
    <property type="entry name" value="Topoisomer_IB_N"/>
    <property type="match status" value="1"/>
</dbReference>
<dbReference type="Proteomes" id="UP001150538">
    <property type="component" value="Unassembled WGS sequence"/>
</dbReference>
<name>A0A9W8ABC4_9FUNG</name>
<dbReference type="InterPro" id="IPR011010">
    <property type="entry name" value="DNA_brk_join_enz"/>
</dbReference>
<dbReference type="PROSITE" id="PS52038">
    <property type="entry name" value="TOPO_IB_2"/>
    <property type="match status" value="1"/>
</dbReference>
<evidence type="ECO:0000256" key="2">
    <source>
        <dbReference type="ARBA" id="ARBA00006645"/>
    </source>
</evidence>
<dbReference type="InterPro" id="IPR014727">
    <property type="entry name" value="TopoI_cat_a/b-sub_euk"/>
</dbReference>
<comment type="function">
    <text evidence="7">Releases the supercoiling and torsional tension of DNA introduced during the DNA replication and transcription by transiently cleaving and rejoining one strand of the DNA duplex. Introduces a single-strand break via transesterification at the specific target site 5'-[CT]CCTTp site in duplex DNA. The scissile phosphodiester is attacked by the catalytic tyrosine of the enzyme, resulting in the formation of a DNA-(3'-phosphotyrosyl)-enzyme intermediate and the expulsion of a 5'-OH DNA strand. The free DNA strand then undergoes passage around the unbroken strand thus removing DNA supercoils. Finally, in the religation step, the DNA 5'-OH attacks the covalent intermediate to expel the active-site tyrosine and restore the DNA phosphodiester backbone.</text>
</comment>
<comment type="similarity">
    <text evidence="2 6 7">Belongs to the type IB topoisomerase family.</text>
</comment>
<dbReference type="InterPro" id="IPR001631">
    <property type="entry name" value="TopoI"/>
</dbReference>
<dbReference type="GO" id="GO:0003917">
    <property type="term" value="F:DNA topoisomerase type I (single strand cut, ATP-independent) activity"/>
    <property type="evidence" value="ECO:0007669"/>
    <property type="project" value="UniProtKB-UniRule"/>
</dbReference>
<comment type="catalytic activity">
    <reaction evidence="1 6 7">
        <text>ATP-independent breakage of single-stranded DNA, followed by passage and rejoining.</text>
        <dbReference type="EC" id="5.6.2.1"/>
    </reaction>
</comment>
<evidence type="ECO:0000256" key="6">
    <source>
        <dbReference type="PROSITE-ProRule" id="PRU01382"/>
    </source>
</evidence>
<dbReference type="GO" id="GO:0007059">
    <property type="term" value="P:chromosome segregation"/>
    <property type="evidence" value="ECO:0007669"/>
    <property type="project" value="TreeGrafter"/>
</dbReference>
<protein>
    <recommendedName>
        <fullName evidence="7">DNA topoisomerase I</fullName>
        <ecNumber evidence="7">5.6.2.1</ecNumber>
    </recommendedName>
    <alternativeName>
        <fullName evidence="7">DNA topoisomerase 1</fullName>
    </alternativeName>
</protein>
<keyword evidence="11" id="KW-1185">Reference proteome</keyword>
<dbReference type="InterPro" id="IPR013499">
    <property type="entry name" value="TopoI_euk"/>
</dbReference>
<keyword evidence="4 6" id="KW-0238">DNA-binding</keyword>
<dbReference type="SUPFAM" id="SSF56741">
    <property type="entry name" value="Eukaryotic DNA topoisomerase I, N-terminal DNA-binding fragment"/>
    <property type="match status" value="1"/>
</dbReference>
<dbReference type="Gene3D" id="2.170.11.10">
    <property type="entry name" value="DNA Topoisomerase I, domain 2"/>
    <property type="match status" value="1"/>
</dbReference>
<sequence length="796" mass="90287">MSSDDDMPLSTVAAATKVVGNGANSTVKVKREYDSDSSDDMPLSRTKGAAKSMKSSSSSDSDSDTPLAQTTARANGGLKTSPPSSPDIPLAKIKDEPATPSRNGNTTRTKVKAEKGTRKRVKVENEKKKADKKPRITRTTSTASSKVSDKGKSEADNDDEEEDEEHKWWLAQDLDNSVKWTTLEHSGVLFPPSYQPHGIPLIYDGKRIKLEPDAEEVATFFAAMVDTDHAKNPIFVKNFFNDFLEVLTKCQPSHPVKEFEKCNFSLITKHLTKEKEIKSAMTSAEKKAIRDEKMKSEEMYMYCTLNGRKEKVGNFRIEPPGLFRGRGSHPKTGKLKKRVMPEQVTINIGEGAKIPDPPPGHSWGKIIHDNRVSWLATWKENVNDNIKYVFLAADSSLKGQSDLKKFEKARTLKGCIDQVRREYTRDLKDKTMIARQRATALYLIDRLALRAGNEKGDDVADTVGCCSLRLEHVTLKPPNIVHFDFLGKDSIRYVNEVPVDAAVFKNLRIFKKEPKTEADLLFDRLTTTSLNKHLDRLMKGLTAKVFRTFNASFTFQKQLENTPKDGTVAEKVLAYNRANRDVAILCNHQRSVSKAHETQMEKMQDKILEVKYKRMLLKEQLKEVDPEYVKKHPRACKKEDGVTKKWIKSYLISQAKKDKEKAEKKWEKDNEKLKEAGEPQIEKSQLKDTLKAIDERMAKIRSGEYEPGHPLKSATTERLLDAIKKQSQRLNSIETQAVDKEENKTTALGTSKQNYIDPRISAAWCKKHDVPIEKIFPKTLINKFKWALEVDKDWVF</sequence>
<evidence type="ECO:0000313" key="10">
    <source>
        <dbReference type="EMBL" id="KAJ1921364.1"/>
    </source>
</evidence>
<keyword evidence="5 6" id="KW-0413">Isomerase</keyword>
<evidence type="ECO:0000313" key="11">
    <source>
        <dbReference type="Proteomes" id="UP001150538"/>
    </source>
</evidence>
<dbReference type="Pfam" id="PF14370">
    <property type="entry name" value="Topo_C_assoc"/>
    <property type="match status" value="1"/>
</dbReference>
<dbReference type="InterPro" id="IPR014711">
    <property type="entry name" value="TopoI_cat_a-hlx-sub_euk"/>
</dbReference>
<evidence type="ECO:0000256" key="3">
    <source>
        <dbReference type="ARBA" id="ARBA00023029"/>
    </source>
</evidence>
<keyword evidence="3 6" id="KW-0799">Topoisomerase</keyword>
<dbReference type="AlphaFoldDB" id="A0A9W8ABC4"/>
<reference evidence="10" key="1">
    <citation type="submission" date="2022-07" db="EMBL/GenBank/DDBJ databases">
        <title>Phylogenomic reconstructions and comparative analyses of Kickxellomycotina fungi.</title>
        <authorList>
            <person name="Reynolds N.K."/>
            <person name="Stajich J.E."/>
            <person name="Barry K."/>
            <person name="Grigoriev I.V."/>
            <person name="Crous P."/>
            <person name="Smith M.E."/>
        </authorList>
    </citation>
    <scope>NUCLEOTIDE SEQUENCE</scope>
    <source>
        <strain evidence="10">NBRC 100468</strain>
    </source>
</reference>
<feature type="region of interest" description="Disordered" evidence="8">
    <location>
        <begin position="15"/>
        <end position="166"/>
    </location>
</feature>
<evidence type="ECO:0000256" key="5">
    <source>
        <dbReference type="ARBA" id="ARBA00023235"/>
    </source>
</evidence>
<dbReference type="SUPFAM" id="SSF56349">
    <property type="entry name" value="DNA breaking-rejoining enzymes"/>
    <property type="match status" value="1"/>
</dbReference>
<dbReference type="GO" id="GO:0003677">
    <property type="term" value="F:DNA binding"/>
    <property type="evidence" value="ECO:0007669"/>
    <property type="project" value="UniProtKB-UniRule"/>
</dbReference>
<dbReference type="GO" id="GO:0005730">
    <property type="term" value="C:nucleolus"/>
    <property type="evidence" value="ECO:0007669"/>
    <property type="project" value="TreeGrafter"/>
</dbReference>
<feature type="compositionally biased region" description="Polar residues" evidence="8">
    <location>
        <begin position="137"/>
        <end position="146"/>
    </location>
</feature>
<dbReference type="GO" id="GO:0006338">
    <property type="term" value="P:chromatin remodeling"/>
    <property type="evidence" value="ECO:0007669"/>
    <property type="project" value="UniProtKB-ARBA"/>
</dbReference>
<dbReference type="PANTHER" id="PTHR10290:SF3">
    <property type="entry name" value="DNA TOPOISOMERASE 1"/>
    <property type="match status" value="1"/>
</dbReference>
<dbReference type="SMART" id="SM00435">
    <property type="entry name" value="TOPEUc"/>
    <property type="match status" value="1"/>
</dbReference>
<dbReference type="Pfam" id="PF01028">
    <property type="entry name" value="Topoisom_I"/>
    <property type="match status" value="1"/>
</dbReference>
<evidence type="ECO:0000256" key="4">
    <source>
        <dbReference type="ARBA" id="ARBA00023125"/>
    </source>
</evidence>
<evidence type="ECO:0000256" key="7">
    <source>
        <dbReference type="RuleBase" id="RU365101"/>
    </source>
</evidence>
<feature type="domain" description="DNA topoisomerase I eukaryotic-type" evidence="9">
    <location>
        <begin position="322"/>
        <end position="769"/>
    </location>
</feature>
<dbReference type="FunFam" id="1.10.10.41:FF:000001">
    <property type="entry name" value="DNA topoisomerase I"/>
    <property type="match status" value="1"/>
</dbReference>
<dbReference type="GO" id="GO:0006265">
    <property type="term" value="P:DNA topological change"/>
    <property type="evidence" value="ECO:0007669"/>
    <property type="project" value="UniProtKB-UniRule"/>
</dbReference>
<dbReference type="InterPro" id="IPR013500">
    <property type="entry name" value="TopoI_cat_euk"/>
</dbReference>
<comment type="caution">
    <text evidence="10">The sequence shown here is derived from an EMBL/GenBank/DDBJ whole genome shotgun (WGS) entry which is preliminary data.</text>
</comment>
<dbReference type="InterPro" id="IPR018521">
    <property type="entry name" value="TopoIB_AS"/>
</dbReference>
<feature type="compositionally biased region" description="Basic and acidic residues" evidence="8">
    <location>
        <begin position="111"/>
        <end position="129"/>
    </location>
</feature>
<dbReference type="PROSITE" id="PS00176">
    <property type="entry name" value="TOPO_IB_1"/>
    <property type="match status" value="1"/>
</dbReference>
<dbReference type="GO" id="GO:0006260">
    <property type="term" value="P:DNA replication"/>
    <property type="evidence" value="ECO:0007669"/>
    <property type="project" value="TreeGrafter"/>
</dbReference>
<dbReference type="Gene3D" id="1.10.10.41">
    <property type="entry name" value="Yeast DNA topoisomerase - domain 1"/>
    <property type="match status" value="1"/>
</dbReference>
<dbReference type="InterPro" id="IPR013030">
    <property type="entry name" value="DNA_topo_DNA_db_N_dom2"/>
</dbReference>
<dbReference type="InterPro" id="IPR051062">
    <property type="entry name" value="Topoisomerase_IB"/>
</dbReference>